<evidence type="ECO:0000313" key="4">
    <source>
        <dbReference type="EMBL" id="QJA84743.1"/>
    </source>
</evidence>
<evidence type="ECO:0000313" key="5">
    <source>
        <dbReference type="EMBL" id="QJH95127.1"/>
    </source>
</evidence>
<protein>
    <submittedName>
        <fullName evidence="2">Uncharacterized protein</fullName>
    </submittedName>
</protein>
<accession>A0A6H1ZFY7</accession>
<dbReference type="EMBL" id="MT141493">
    <property type="protein sequence ID" value="QJA63237.1"/>
    <property type="molecule type" value="Genomic_DNA"/>
</dbReference>
<name>A0A6H1ZFY7_9ZZZZ</name>
<evidence type="ECO:0000256" key="1">
    <source>
        <dbReference type="SAM" id="Coils"/>
    </source>
</evidence>
<dbReference type="EMBL" id="MT142534">
    <property type="protein sequence ID" value="QJA84743.1"/>
    <property type="molecule type" value="Genomic_DNA"/>
</dbReference>
<dbReference type="EMBL" id="MT144613">
    <property type="protein sequence ID" value="QJH95127.1"/>
    <property type="molecule type" value="Genomic_DNA"/>
</dbReference>
<organism evidence="2">
    <name type="scientific">viral metagenome</name>
    <dbReference type="NCBI Taxonomy" id="1070528"/>
    <lineage>
        <taxon>unclassified sequences</taxon>
        <taxon>metagenomes</taxon>
        <taxon>organismal metagenomes</taxon>
    </lineage>
</organism>
<gene>
    <name evidence="4" type="ORF">MM415A00170_0007</name>
    <name evidence="3" type="ORF">MM415B00642_0006</name>
    <name evidence="2" type="ORF">TM448A00430_0005</name>
    <name evidence="5" type="ORF">TM448B00346_0025</name>
</gene>
<evidence type="ECO:0000313" key="2">
    <source>
        <dbReference type="EMBL" id="QJA46448.1"/>
    </source>
</evidence>
<reference evidence="2" key="1">
    <citation type="submission" date="2020-03" db="EMBL/GenBank/DDBJ databases">
        <title>The deep terrestrial virosphere.</title>
        <authorList>
            <person name="Holmfeldt K."/>
            <person name="Nilsson E."/>
            <person name="Simone D."/>
            <person name="Lopez-Fernandez M."/>
            <person name="Wu X."/>
            <person name="de Brujin I."/>
            <person name="Lundin D."/>
            <person name="Andersson A."/>
            <person name="Bertilsson S."/>
            <person name="Dopson M."/>
        </authorList>
    </citation>
    <scope>NUCLEOTIDE SEQUENCE</scope>
    <source>
        <strain evidence="4">MM415A00170</strain>
        <strain evidence="3">MM415B00642</strain>
        <strain evidence="2">TM448A00430</strain>
        <strain evidence="5">TM448B00346</strain>
    </source>
</reference>
<feature type="coiled-coil region" evidence="1">
    <location>
        <begin position="4"/>
        <end position="54"/>
    </location>
</feature>
<proteinExistence type="predicted"/>
<sequence>MNIYEELAKELIDEKGLIKELIKEDFGEIIKSIKDKRRAQLEKEYQEMLELEKEV</sequence>
<evidence type="ECO:0000313" key="3">
    <source>
        <dbReference type="EMBL" id="QJA63237.1"/>
    </source>
</evidence>
<keyword evidence="1" id="KW-0175">Coiled coil</keyword>
<dbReference type="AlphaFoldDB" id="A0A6H1ZFY7"/>
<dbReference type="EMBL" id="MT144011">
    <property type="protein sequence ID" value="QJA46448.1"/>
    <property type="molecule type" value="Genomic_DNA"/>
</dbReference>